<evidence type="ECO:0000259" key="5">
    <source>
        <dbReference type="PROSITE" id="PS50893"/>
    </source>
</evidence>
<dbReference type="GO" id="GO:0005524">
    <property type="term" value="F:ATP binding"/>
    <property type="evidence" value="ECO:0007669"/>
    <property type="project" value="UniProtKB-KW"/>
</dbReference>
<dbReference type="GO" id="GO:0016887">
    <property type="term" value="F:ATP hydrolysis activity"/>
    <property type="evidence" value="ECO:0007669"/>
    <property type="project" value="InterPro"/>
</dbReference>
<evidence type="ECO:0000256" key="1">
    <source>
        <dbReference type="ARBA" id="ARBA00005417"/>
    </source>
</evidence>
<evidence type="ECO:0000313" key="7">
    <source>
        <dbReference type="Proteomes" id="UP000315700"/>
    </source>
</evidence>
<dbReference type="Proteomes" id="UP000315700">
    <property type="component" value="Chromosome"/>
</dbReference>
<dbReference type="OrthoDB" id="9795548at2"/>
<reference evidence="6 7" key="1">
    <citation type="submission" date="2019-02" db="EMBL/GenBank/DDBJ databases">
        <title>Deep-cultivation of Planctomycetes and their phenomic and genomic characterization uncovers novel biology.</title>
        <authorList>
            <person name="Wiegand S."/>
            <person name="Jogler M."/>
            <person name="Boedeker C."/>
            <person name="Pinto D."/>
            <person name="Vollmers J."/>
            <person name="Rivas-Marin E."/>
            <person name="Kohn T."/>
            <person name="Peeters S.H."/>
            <person name="Heuer A."/>
            <person name="Rast P."/>
            <person name="Oberbeckmann S."/>
            <person name="Bunk B."/>
            <person name="Jeske O."/>
            <person name="Meyerdierks A."/>
            <person name="Storesund J.E."/>
            <person name="Kallscheuer N."/>
            <person name="Luecker S."/>
            <person name="Lage O.M."/>
            <person name="Pohl T."/>
            <person name="Merkel B.J."/>
            <person name="Hornburger P."/>
            <person name="Mueller R.-W."/>
            <person name="Bruemmer F."/>
            <person name="Labrenz M."/>
            <person name="Spormann A.M."/>
            <person name="Op den Camp H."/>
            <person name="Overmann J."/>
            <person name="Amann R."/>
            <person name="Jetten M.S.M."/>
            <person name="Mascher T."/>
            <person name="Medema M.H."/>
            <person name="Devos D.P."/>
            <person name="Kaster A.-K."/>
            <person name="Ovreas L."/>
            <person name="Rohde M."/>
            <person name="Galperin M.Y."/>
            <person name="Jogler C."/>
        </authorList>
    </citation>
    <scope>NUCLEOTIDE SEQUENCE [LARGE SCALE GENOMIC DNA]</scope>
    <source>
        <strain evidence="6 7">Pan44</strain>
    </source>
</reference>
<dbReference type="PROSITE" id="PS50893">
    <property type="entry name" value="ABC_TRANSPORTER_2"/>
    <property type="match status" value="1"/>
</dbReference>
<dbReference type="AlphaFoldDB" id="A0A517SAW0"/>
<accession>A0A517SAW0</accession>
<evidence type="ECO:0000313" key="6">
    <source>
        <dbReference type="EMBL" id="QDT53252.1"/>
    </source>
</evidence>
<keyword evidence="3" id="KW-0547">Nucleotide-binding</keyword>
<keyword evidence="7" id="KW-1185">Reference proteome</keyword>
<dbReference type="CDD" id="cd03230">
    <property type="entry name" value="ABC_DR_subfamily_A"/>
    <property type="match status" value="1"/>
</dbReference>
<keyword evidence="4 6" id="KW-0067">ATP-binding</keyword>
<dbReference type="InterPro" id="IPR003439">
    <property type="entry name" value="ABC_transporter-like_ATP-bd"/>
</dbReference>
<dbReference type="RefSeq" id="WP_145028309.1">
    <property type="nucleotide sequence ID" value="NZ_CP036271.1"/>
</dbReference>
<dbReference type="EC" id="3.6.3.-" evidence="6"/>
<keyword evidence="2" id="KW-0813">Transport</keyword>
<evidence type="ECO:0000256" key="2">
    <source>
        <dbReference type="ARBA" id="ARBA00022448"/>
    </source>
</evidence>
<dbReference type="Pfam" id="PF00005">
    <property type="entry name" value="ABC_tran"/>
    <property type="match status" value="1"/>
</dbReference>
<evidence type="ECO:0000256" key="4">
    <source>
        <dbReference type="ARBA" id="ARBA00022840"/>
    </source>
</evidence>
<keyword evidence="6" id="KW-0378">Hydrolase</keyword>
<gene>
    <name evidence="6" type="primary">yxlF_1</name>
    <name evidence="6" type="ORF">Pan44_12680</name>
</gene>
<protein>
    <submittedName>
        <fullName evidence="6">Putative ABC transporter ATP-binding protein YxlF</fullName>
        <ecNumber evidence="6">3.6.3.-</ecNumber>
    </submittedName>
</protein>
<dbReference type="InterPro" id="IPR027417">
    <property type="entry name" value="P-loop_NTPase"/>
</dbReference>
<dbReference type="KEGG" id="ccos:Pan44_12680"/>
<dbReference type="Gene3D" id="3.40.50.300">
    <property type="entry name" value="P-loop containing nucleotide triphosphate hydrolases"/>
    <property type="match status" value="1"/>
</dbReference>
<feature type="domain" description="ABC transporter" evidence="5">
    <location>
        <begin position="2"/>
        <end position="230"/>
    </location>
</feature>
<dbReference type="SMART" id="SM00382">
    <property type="entry name" value="AAA"/>
    <property type="match status" value="1"/>
</dbReference>
<sequence length="310" mass="34242">MIELDSVTKLYGTVIGVNDVSLTLGPGAHGLLGPNGSGKTTFLNLITGQLRPTRGRVRMFGENPWDNPRLYRRIGICPSFEGLYAEITARDWVIYMLRLHGFSPVEAERRALDALEIVGMTASMDRTMGSYSRGMRQRTKLAQAIAHEPELLILDEPFNGLDPVGRHEITMLLKDWVKAGGSLIIASHILYEVETLATSFLLVSGGRLLASGTPEEVHSLLKNLPNEFVIRGEGLRELSQKMIAEQLVDSIRLDGGDRLTVTTHQPTALTSRLPEWNSGGSIRITELSSGDDTLQALFTTLMRIHRGELR</sequence>
<proteinExistence type="inferred from homology"/>
<dbReference type="InParanoid" id="A0A517SAW0"/>
<dbReference type="EMBL" id="CP036271">
    <property type="protein sequence ID" value="QDT53252.1"/>
    <property type="molecule type" value="Genomic_DNA"/>
</dbReference>
<dbReference type="InterPro" id="IPR003593">
    <property type="entry name" value="AAA+_ATPase"/>
</dbReference>
<name>A0A517SAW0_9PLAN</name>
<organism evidence="6 7">
    <name type="scientific">Caulifigura coniformis</name>
    <dbReference type="NCBI Taxonomy" id="2527983"/>
    <lineage>
        <taxon>Bacteria</taxon>
        <taxon>Pseudomonadati</taxon>
        <taxon>Planctomycetota</taxon>
        <taxon>Planctomycetia</taxon>
        <taxon>Planctomycetales</taxon>
        <taxon>Planctomycetaceae</taxon>
        <taxon>Caulifigura</taxon>
    </lineage>
</organism>
<dbReference type="SUPFAM" id="SSF52540">
    <property type="entry name" value="P-loop containing nucleoside triphosphate hydrolases"/>
    <property type="match status" value="1"/>
</dbReference>
<dbReference type="PANTHER" id="PTHR43335">
    <property type="entry name" value="ABC TRANSPORTER, ATP-BINDING PROTEIN"/>
    <property type="match status" value="1"/>
</dbReference>
<evidence type="ECO:0000256" key="3">
    <source>
        <dbReference type="ARBA" id="ARBA00022741"/>
    </source>
</evidence>
<comment type="similarity">
    <text evidence="1">Belongs to the ABC transporter superfamily.</text>
</comment>
<dbReference type="PANTHER" id="PTHR43335:SF11">
    <property type="entry name" value="ABC TRANSPORTER RELATED"/>
    <property type="match status" value="1"/>
</dbReference>